<evidence type="ECO:0000313" key="5">
    <source>
        <dbReference type="Proteomes" id="UP000254651"/>
    </source>
</evidence>
<name>A0A378UEK0_BERDE</name>
<dbReference type="PANTHER" id="PTHR43685">
    <property type="entry name" value="GLYCOSYLTRANSFERASE"/>
    <property type="match status" value="1"/>
</dbReference>
<dbReference type="RefSeq" id="WP_066079324.1">
    <property type="nucleotide sequence ID" value="NZ_CP181246.1"/>
</dbReference>
<dbReference type="InterPro" id="IPR001173">
    <property type="entry name" value="Glyco_trans_2-like"/>
</dbReference>
<dbReference type="AlphaFoldDB" id="A0A378UEK0"/>
<dbReference type="Gene3D" id="3.90.550.10">
    <property type="entry name" value="Spore Coat Polysaccharide Biosynthesis Protein SpsA, Chain A"/>
    <property type="match status" value="1"/>
</dbReference>
<dbReference type="EMBL" id="UGQS01000001">
    <property type="protein sequence ID" value="STZ75620.1"/>
    <property type="molecule type" value="Genomic_DNA"/>
</dbReference>
<dbReference type="InterPro" id="IPR027791">
    <property type="entry name" value="Galactosyl_T_C"/>
</dbReference>
<keyword evidence="4" id="KW-0328">Glycosyltransferase</keyword>
<feature type="domain" description="Glycosyltransferase 2-like" evidence="2">
    <location>
        <begin position="6"/>
        <end position="119"/>
    </location>
</feature>
<keyword evidence="1 4" id="KW-0808">Transferase</keyword>
<accession>A0A378UEK0</accession>
<evidence type="ECO:0000313" key="4">
    <source>
        <dbReference type="EMBL" id="STZ75620.1"/>
    </source>
</evidence>
<dbReference type="InterPro" id="IPR029044">
    <property type="entry name" value="Nucleotide-diphossugar_trans"/>
</dbReference>
<dbReference type="Pfam" id="PF02709">
    <property type="entry name" value="Glyco_transf_7C"/>
    <property type="match status" value="1"/>
</dbReference>
<evidence type="ECO:0000259" key="2">
    <source>
        <dbReference type="Pfam" id="PF00535"/>
    </source>
</evidence>
<reference evidence="4 5" key="1">
    <citation type="submission" date="2018-06" db="EMBL/GenBank/DDBJ databases">
        <authorList>
            <consortium name="Pathogen Informatics"/>
            <person name="Doyle S."/>
        </authorList>
    </citation>
    <scope>NUCLEOTIDE SEQUENCE [LARGE SCALE GENOMIC DNA]</scope>
    <source>
        <strain evidence="4 5">NCTC10295</strain>
    </source>
</reference>
<evidence type="ECO:0000256" key="1">
    <source>
        <dbReference type="ARBA" id="ARBA00022679"/>
    </source>
</evidence>
<gene>
    <name evidence="4" type="primary">hyaD_1</name>
    <name evidence="4" type="ORF">NCTC10295_00361</name>
</gene>
<keyword evidence="5" id="KW-1185">Reference proteome</keyword>
<feature type="domain" description="Galactosyltransferase C-terminal" evidence="3">
    <location>
        <begin position="171"/>
        <end position="232"/>
    </location>
</feature>
<proteinExistence type="predicted"/>
<dbReference type="InterPro" id="IPR050834">
    <property type="entry name" value="Glycosyltransf_2"/>
</dbReference>
<evidence type="ECO:0000259" key="3">
    <source>
        <dbReference type="Pfam" id="PF02709"/>
    </source>
</evidence>
<dbReference type="SUPFAM" id="SSF53448">
    <property type="entry name" value="Nucleotide-diphospho-sugar transferases"/>
    <property type="match status" value="1"/>
</dbReference>
<dbReference type="PANTHER" id="PTHR43685:SF2">
    <property type="entry name" value="GLYCOSYLTRANSFERASE 2-LIKE DOMAIN-CONTAINING PROTEIN"/>
    <property type="match status" value="1"/>
</dbReference>
<dbReference type="CDD" id="cd06420">
    <property type="entry name" value="GT2_Chondriotin_Pol_N"/>
    <property type="match status" value="1"/>
</dbReference>
<dbReference type="GO" id="GO:0050501">
    <property type="term" value="F:hyaluronan synthase activity"/>
    <property type="evidence" value="ECO:0007669"/>
    <property type="project" value="UniProtKB-EC"/>
</dbReference>
<dbReference type="Pfam" id="PF00535">
    <property type="entry name" value="Glycos_transf_2"/>
    <property type="match status" value="1"/>
</dbReference>
<dbReference type="Proteomes" id="UP000254651">
    <property type="component" value="Unassembled WGS sequence"/>
</dbReference>
<organism evidence="4 5">
    <name type="scientific">Bergeriella denitrificans</name>
    <name type="common">Neisseria denitrificans</name>
    <dbReference type="NCBI Taxonomy" id="494"/>
    <lineage>
        <taxon>Bacteria</taxon>
        <taxon>Pseudomonadati</taxon>
        <taxon>Pseudomonadota</taxon>
        <taxon>Betaproteobacteria</taxon>
        <taxon>Neisseriales</taxon>
        <taxon>Neisseriaceae</taxon>
        <taxon>Bergeriella</taxon>
    </lineage>
</organism>
<dbReference type="EC" id="2.4.1.212" evidence="4"/>
<sequence length="270" mass="29685">MTPTVSLIITTYNRPDALALVLQSALAQTRLPDEIIIADDGSGADTAALIEAFRSRSPVPVKHAWRPDDGFRAAEARNRAIALAQSDYIVLIDGDMLLDASFIADHLRIARPGRLIQGSRVLLTEARTREILSGGTLPLLRPWSRGIEKRAAALRCRCLSALAGRRGNHRHKGIKTCNMGFFRADALAVNGFNNDFVGWGREDSEFVARCYHNGMTRHNLKFAGIAYHLYHREAERDALPDNDARLQAALQGQTVRCANGIDAFLTGENG</sequence>
<protein>
    <submittedName>
        <fullName evidence="4">Hyaluronan synthase</fullName>
        <ecNumber evidence="4">2.4.1.212</ecNumber>
    </submittedName>
</protein>